<organism evidence="1 2">
    <name type="scientific">Candidatus Anaerobiospirillum merdipullorum</name>
    <dbReference type="NCBI Taxonomy" id="2838450"/>
    <lineage>
        <taxon>Bacteria</taxon>
        <taxon>Pseudomonadati</taxon>
        <taxon>Pseudomonadota</taxon>
        <taxon>Gammaproteobacteria</taxon>
        <taxon>Aeromonadales</taxon>
        <taxon>Succinivibrionaceae</taxon>
        <taxon>Anaerobiospirillum</taxon>
    </lineage>
</organism>
<evidence type="ECO:0000313" key="2">
    <source>
        <dbReference type="Proteomes" id="UP000824150"/>
    </source>
</evidence>
<reference evidence="1" key="2">
    <citation type="submission" date="2021-04" db="EMBL/GenBank/DDBJ databases">
        <authorList>
            <person name="Gilroy R."/>
        </authorList>
    </citation>
    <scope>NUCLEOTIDE SEQUENCE</scope>
    <source>
        <strain evidence="1">687</strain>
    </source>
</reference>
<sequence length="148" mass="16683">MLDQEPRYEVGKLTDETLRKLEQSGLRMTVQRRYIIDILMKNQFTSPKELWYEAKEFVPDLGIATVYRLINRLEQIGVLSKQRNLGMRPVVPELGTISDGRGARVPVRGELKLTDIIRQGLIAAGVLTPANAVQLSLIGNKINITVIK</sequence>
<dbReference type="InterPro" id="IPR002481">
    <property type="entry name" value="FUR"/>
</dbReference>
<dbReference type="InterPro" id="IPR036390">
    <property type="entry name" value="WH_DNA-bd_sf"/>
</dbReference>
<proteinExistence type="predicted"/>
<accession>A0A9E2KN27</accession>
<dbReference type="Gene3D" id="1.10.10.10">
    <property type="entry name" value="Winged helix-like DNA-binding domain superfamily/Winged helix DNA-binding domain"/>
    <property type="match status" value="1"/>
</dbReference>
<evidence type="ECO:0000313" key="1">
    <source>
        <dbReference type="EMBL" id="MBU3826274.1"/>
    </source>
</evidence>
<comment type="caution">
    <text evidence="1">The sequence shown here is derived from an EMBL/GenBank/DDBJ whole genome shotgun (WGS) entry which is preliminary data.</text>
</comment>
<name>A0A9E2KN27_9GAMM</name>
<dbReference type="SUPFAM" id="SSF46785">
    <property type="entry name" value="Winged helix' DNA-binding domain"/>
    <property type="match status" value="1"/>
</dbReference>
<dbReference type="EMBL" id="JAHLFG010000025">
    <property type="protein sequence ID" value="MBU3826274.1"/>
    <property type="molecule type" value="Genomic_DNA"/>
</dbReference>
<dbReference type="GO" id="GO:0003700">
    <property type="term" value="F:DNA-binding transcription factor activity"/>
    <property type="evidence" value="ECO:0007669"/>
    <property type="project" value="InterPro"/>
</dbReference>
<dbReference type="Proteomes" id="UP000824150">
    <property type="component" value="Unassembled WGS sequence"/>
</dbReference>
<dbReference type="InterPro" id="IPR036388">
    <property type="entry name" value="WH-like_DNA-bd_sf"/>
</dbReference>
<reference evidence="1" key="1">
    <citation type="journal article" date="2021" name="PeerJ">
        <title>Extensive microbial diversity within the chicken gut microbiome revealed by metagenomics and culture.</title>
        <authorList>
            <person name="Gilroy R."/>
            <person name="Ravi A."/>
            <person name="Getino M."/>
            <person name="Pursley I."/>
            <person name="Horton D.L."/>
            <person name="Alikhan N.F."/>
            <person name="Baker D."/>
            <person name="Gharbi K."/>
            <person name="Hall N."/>
            <person name="Watson M."/>
            <person name="Adriaenssens E.M."/>
            <person name="Foster-Nyarko E."/>
            <person name="Jarju S."/>
            <person name="Secka A."/>
            <person name="Antonio M."/>
            <person name="Oren A."/>
            <person name="Chaudhuri R.R."/>
            <person name="La Ragione R."/>
            <person name="Hildebrand F."/>
            <person name="Pallen M.J."/>
        </authorList>
    </citation>
    <scope>NUCLEOTIDE SEQUENCE</scope>
    <source>
        <strain evidence="1">687</strain>
    </source>
</reference>
<dbReference type="AlphaFoldDB" id="A0A9E2KN27"/>
<protein>
    <submittedName>
        <fullName evidence="1">Transcriptional repressor</fullName>
    </submittedName>
</protein>
<dbReference type="Pfam" id="PF01475">
    <property type="entry name" value="FUR"/>
    <property type="match status" value="1"/>
</dbReference>
<gene>
    <name evidence="1" type="ORF">IAA31_02115</name>
</gene>